<protein>
    <submittedName>
        <fullName evidence="1">Uncharacterized protein</fullName>
    </submittedName>
</protein>
<organism evidence="1 2">
    <name type="scientific">Clostridium subterminale</name>
    <dbReference type="NCBI Taxonomy" id="1550"/>
    <lineage>
        <taxon>Bacteria</taxon>
        <taxon>Bacillati</taxon>
        <taxon>Bacillota</taxon>
        <taxon>Clostridia</taxon>
        <taxon>Eubacteriales</taxon>
        <taxon>Clostridiaceae</taxon>
        <taxon>Clostridium</taxon>
    </lineage>
</organism>
<comment type="caution">
    <text evidence="1">The sequence shown here is derived from an EMBL/GenBank/DDBJ whole genome shotgun (WGS) entry which is preliminary data.</text>
</comment>
<reference evidence="1 2" key="1">
    <citation type="journal article" date="2019" name="Int. J. Syst. Evol. Microbiol.">
        <title>The Global Catalogue of Microorganisms (GCM) 10K type strain sequencing project: providing services to taxonomists for standard genome sequencing and annotation.</title>
        <authorList>
            <consortium name="The Broad Institute Genomics Platform"/>
            <consortium name="The Broad Institute Genome Sequencing Center for Infectious Disease"/>
            <person name="Wu L."/>
            <person name="Ma J."/>
        </authorList>
    </citation>
    <scope>NUCLEOTIDE SEQUENCE [LARGE SCALE GENOMIC DNA]</scope>
    <source>
        <strain evidence="1 2">JCM 1417</strain>
    </source>
</reference>
<keyword evidence="2" id="KW-1185">Reference proteome</keyword>
<name>A0ABN1KJF7_CLOSU</name>
<gene>
    <name evidence="1" type="ORF">GCM10008908_09240</name>
</gene>
<dbReference type="RefSeq" id="WP_343824055.1">
    <property type="nucleotide sequence ID" value="NZ_BAAACI010000001.1"/>
</dbReference>
<dbReference type="EMBL" id="BAAACI010000001">
    <property type="protein sequence ID" value="GAA0768645.1"/>
    <property type="molecule type" value="Genomic_DNA"/>
</dbReference>
<evidence type="ECO:0000313" key="1">
    <source>
        <dbReference type="EMBL" id="GAA0768645.1"/>
    </source>
</evidence>
<evidence type="ECO:0000313" key="2">
    <source>
        <dbReference type="Proteomes" id="UP001501047"/>
    </source>
</evidence>
<dbReference type="Proteomes" id="UP001501047">
    <property type="component" value="Unassembled WGS sequence"/>
</dbReference>
<sequence>MAEINKTYMHEYFYTNNTEYIRALDEVKKFKDKFRKYNVIIYNDKDKSILRVWVNIIE</sequence>
<proteinExistence type="predicted"/>
<accession>A0ABN1KJF7</accession>